<feature type="region of interest" description="Disordered" evidence="1">
    <location>
        <begin position="526"/>
        <end position="614"/>
    </location>
</feature>
<dbReference type="Proteomes" id="UP001501721">
    <property type="component" value="Unassembled WGS sequence"/>
</dbReference>
<reference evidence="3 4" key="1">
    <citation type="journal article" date="2019" name="Int. J. Syst. Evol. Microbiol.">
        <title>The Global Catalogue of Microorganisms (GCM) 10K type strain sequencing project: providing services to taxonomists for standard genome sequencing and annotation.</title>
        <authorList>
            <consortium name="The Broad Institute Genomics Platform"/>
            <consortium name="The Broad Institute Genome Sequencing Center for Infectious Disease"/>
            <person name="Wu L."/>
            <person name="Ma J."/>
        </authorList>
    </citation>
    <scope>NUCLEOTIDE SEQUENCE [LARGE SCALE GENOMIC DNA]</scope>
    <source>
        <strain evidence="3 4">JCM 6923</strain>
    </source>
</reference>
<protein>
    <recommendedName>
        <fullName evidence="2">AAA+ ATPase domain-containing protein</fullName>
    </recommendedName>
</protein>
<dbReference type="Gene3D" id="3.40.50.300">
    <property type="entry name" value="P-loop containing nucleotide triphosphate hydrolases"/>
    <property type="match status" value="1"/>
</dbReference>
<gene>
    <name evidence="3" type="ORF">GCM10010422_26770</name>
</gene>
<dbReference type="PANTHER" id="PTHR48125">
    <property type="entry name" value="LP07818P1"/>
    <property type="match status" value="1"/>
</dbReference>
<feature type="region of interest" description="Disordered" evidence="1">
    <location>
        <begin position="1"/>
        <end position="55"/>
    </location>
</feature>
<dbReference type="InterPro" id="IPR003593">
    <property type="entry name" value="AAA+_ATPase"/>
</dbReference>
<dbReference type="InterPro" id="IPR027417">
    <property type="entry name" value="P-loop_NTPase"/>
</dbReference>
<organism evidence="3 4">
    <name type="scientific">Streptomyces graminearus</name>
    <dbReference type="NCBI Taxonomy" id="284030"/>
    <lineage>
        <taxon>Bacteria</taxon>
        <taxon>Bacillati</taxon>
        <taxon>Actinomycetota</taxon>
        <taxon>Actinomycetes</taxon>
        <taxon>Kitasatosporales</taxon>
        <taxon>Streptomycetaceae</taxon>
        <taxon>Streptomyces</taxon>
    </lineage>
</organism>
<feature type="compositionally biased region" description="Low complexity" evidence="1">
    <location>
        <begin position="534"/>
        <end position="614"/>
    </location>
</feature>
<evidence type="ECO:0000313" key="3">
    <source>
        <dbReference type="EMBL" id="GAA2480829.1"/>
    </source>
</evidence>
<sequence>MTDRDTSGPAPADEGRPEGRPEAGPEGQPERRPGRGPERGSERRIDIAGDAGGPVVAGDHNVVIDAQHGSTVTLLMEGRRPRPVRRDRVALLPRRQHAPLGRDTDLARLATAVRDGGPVQLWGAPGVGKSTLLRHAARTLTPERDGVLFLDAARREPEDLAQDMFEACYETRGYAPSSPELRRLMTGVRVTVYVDNADFSPEGLRTLMDAAPDATFVVAGRDRSLLGDGIALRLDGIGRAPALDLLARELGRPVGAGAEGSTAGDLWETSSGRPLLLLRAAALTRLEPAGTGALPRPAEVGDLLPLLLGRLDDEPLRVLRLLTTLDDADLDVGHIEALGGASDTDVLCGRLVDLGLAEQTQRGYRAVADVVPALRERDPEPFSVEVLCEHFATWIARPATTAAQVEQHARALEVVAELAERDGRPELAVRIVRAASPALARSLRFGVWGRLLDLGLPAAQLAGDRQAVAYFTHEQGIRSLLTGRRVMAAVLLTEAAVLWRQLGDVHGANAAAGAHQYVPSHAANAQGTLLQPDGGASHLASSGPSAGPAAPDPSTAHAAGAHGTAAHPPATSMDPGTTAHTTAAQHTTATTHTTATSHTAATTHTAAAPHAAHAGAAKAGAAKAGAAKAGAAKAGAAKAGAAAHSAGAAHAGASAATGAAGTGAAGAGAAGAAGAGASMAGVSVVLKVVAVIVAVVVGRVVISQAVHSFAESRSGSSSSSSSSDTGLAGRWTGSDGATYEFDASGGGYVSRGRDACGQDASTEFTGGGDTYSAERPIYDTTSGSCTDLLGEATTTITLSGDSAKVTTTMTKTYQQGVQCFSCGTLYLTRQQ</sequence>
<feature type="domain" description="AAA+ ATPase" evidence="2">
    <location>
        <begin position="115"/>
        <end position="244"/>
    </location>
</feature>
<comment type="caution">
    <text evidence="3">The sequence shown here is derived from an EMBL/GenBank/DDBJ whole genome shotgun (WGS) entry which is preliminary data.</text>
</comment>
<dbReference type="SUPFAM" id="SSF52540">
    <property type="entry name" value="P-loop containing nucleoside triphosphate hydrolases"/>
    <property type="match status" value="1"/>
</dbReference>
<evidence type="ECO:0000256" key="1">
    <source>
        <dbReference type="SAM" id="MobiDB-lite"/>
    </source>
</evidence>
<evidence type="ECO:0000259" key="2">
    <source>
        <dbReference type="SMART" id="SM00382"/>
    </source>
</evidence>
<name>A0ABN3LBK3_9ACTN</name>
<dbReference type="PANTHER" id="PTHR48125:SF10">
    <property type="entry name" value="OS12G0136300 PROTEIN"/>
    <property type="match status" value="1"/>
</dbReference>
<feature type="compositionally biased region" description="Basic and acidic residues" evidence="1">
    <location>
        <begin position="13"/>
        <end position="47"/>
    </location>
</feature>
<keyword evidence="4" id="KW-1185">Reference proteome</keyword>
<evidence type="ECO:0000313" key="4">
    <source>
        <dbReference type="Proteomes" id="UP001501721"/>
    </source>
</evidence>
<dbReference type="SMART" id="SM00382">
    <property type="entry name" value="AAA"/>
    <property type="match status" value="1"/>
</dbReference>
<accession>A0ABN3LBK3</accession>
<dbReference type="EMBL" id="BAAATL010000011">
    <property type="protein sequence ID" value="GAA2480829.1"/>
    <property type="molecule type" value="Genomic_DNA"/>
</dbReference>
<dbReference type="RefSeq" id="WP_346079087.1">
    <property type="nucleotide sequence ID" value="NZ_BAAATL010000011.1"/>
</dbReference>
<proteinExistence type="predicted"/>